<feature type="domain" description="Ribbon-helix-helix protein CopG" evidence="1">
    <location>
        <begin position="2"/>
        <end position="40"/>
    </location>
</feature>
<comment type="caution">
    <text evidence="2">The sequence shown here is derived from an EMBL/GenBank/DDBJ whole genome shotgun (WGS) entry which is preliminary data.</text>
</comment>
<organism evidence="2">
    <name type="scientific">marine sediment metagenome</name>
    <dbReference type="NCBI Taxonomy" id="412755"/>
    <lineage>
        <taxon>unclassified sequences</taxon>
        <taxon>metagenomes</taxon>
        <taxon>ecological metagenomes</taxon>
    </lineage>
</organism>
<accession>X1FJB6</accession>
<dbReference type="GO" id="GO:0006355">
    <property type="term" value="P:regulation of DNA-templated transcription"/>
    <property type="evidence" value="ECO:0007669"/>
    <property type="project" value="InterPro"/>
</dbReference>
<dbReference type="InterPro" id="IPR002145">
    <property type="entry name" value="CopG"/>
</dbReference>
<name>X1FJB6_9ZZZZ</name>
<dbReference type="EMBL" id="BARU01002544">
    <property type="protein sequence ID" value="GAH29454.1"/>
    <property type="molecule type" value="Genomic_DNA"/>
</dbReference>
<dbReference type="CDD" id="cd22231">
    <property type="entry name" value="RHH_NikR_HicB-like"/>
    <property type="match status" value="1"/>
</dbReference>
<gene>
    <name evidence="2" type="ORF">S03H2_05958</name>
</gene>
<dbReference type="Gene3D" id="1.10.1220.10">
    <property type="entry name" value="Met repressor-like"/>
    <property type="match status" value="1"/>
</dbReference>
<proteinExistence type="predicted"/>
<evidence type="ECO:0000259" key="1">
    <source>
        <dbReference type="Pfam" id="PF01402"/>
    </source>
</evidence>
<dbReference type="InterPro" id="IPR010985">
    <property type="entry name" value="Ribbon_hlx_hlx"/>
</dbReference>
<sequence>MKTLQIRLPEDLLKKVDKFIKKGFFKSRSQLLREVLSKYVSEFNYTGVIPYIIGPFTPSEMELLKKDPKESLEIPYSQLPKFQTKIKDLNE</sequence>
<dbReference type="SUPFAM" id="SSF47598">
    <property type="entry name" value="Ribbon-helix-helix"/>
    <property type="match status" value="1"/>
</dbReference>
<dbReference type="InterPro" id="IPR013321">
    <property type="entry name" value="Arc_rbn_hlx_hlx"/>
</dbReference>
<dbReference type="AlphaFoldDB" id="X1FJB6"/>
<protein>
    <recommendedName>
        <fullName evidence="1">Ribbon-helix-helix protein CopG domain-containing protein</fullName>
    </recommendedName>
</protein>
<reference evidence="2" key="1">
    <citation type="journal article" date="2014" name="Front. Microbiol.">
        <title>High frequency of phylogenetically diverse reductive dehalogenase-homologous genes in deep subseafloor sedimentary metagenomes.</title>
        <authorList>
            <person name="Kawai M."/>
            <person name="Futagami T."/>
            <person name="Toyoda A."/>
            <person name="Takaki Y."/>
            <person name="Nishi S."/>
            <person name="Hori S."/>
            <person name="Arai W."/>
            <person name="Tsubouchi T."/>
            <person name="Morono Y."/>
            <person name="Uchiyama I."/>
            <person name="Ito T."/>
            <person name="Fujiyama A."/>
            <person name="Inagaki F."/>
            <person name="Takami H."/>
        </authorList>
    </citation>
    <scope>NUCLEOTIDE SEQUENCE</scope>
    <source>
        <strain evidence="2">Expedition CK06-06</strain>
    </source>
</reference>
<evidence type="ECO:0000313" key="2">
    <source>
        <dbReference type="EMBL" id="GAH29454.1"/>
    </source>
</evidence>
<dbReference type="Pfam" id="PF01402">
    <property type="entry name" value="RHH_1"/>
    <property type="match status" value="1"/>
</dbReference>